<keyword evidence="2" id="KW-0808">Transferase</keyword>
<keyword evidence="6" id="KW-0961">Cell wall biogenesis/degradation</keyword>
<comment type="caution">
    <text evidence="7">The sequence shown here is derived from an EMBL/GenBank/DDBJ whole genome shotgun (WGS) entry which is preliminary data.</text>
</comment>
<evidence type="ECO:0000313" key="7">
    <source>
        <dbReference type="EMBL" id="MCA9308262.1"/>
    </source>
</evidence>
<evidence type="ECO:0000313" key="8">
    <source>
        <dbReference type="Proteomes" id="UP000740557"/>
    </source>
</evidence>
<dbReference type="Proteomes" id="UP000740557">
    <property type="component" value="Unassembled WGS sequence"/>
</dbReference>
<dbReference type="AlphaFoldDB" id="A0A955EC75"/>
<gene>
    <name evidence="7" type="ORF">KC980_02005</name>
</gene>
<keyword evidence="5" id="KW-0012">Acyltransferase</keyword>
<dbReference type="SUPFAM" id="SSF55729">
    <property type="entry name" value="Acyl-CoA N-acyltransferases (Nat)"/>
    <property type="match status" value="1"/>
</dbReference>
<reference evidence="7" key="2">
    <citation type="journal article" date="2021" name="Microbiome">
        <title>Successional dynamics and alternative stable states in a saline activated sludge microbial community over 9 years.</title>
        <authorList>
            <person name="Wang Y."/>
            <person name="Ye J."/>
            <person name="Ju F."/>
            <person name="Liu L."/>
            <person name="Boyd J.A."/>
            <person name="Deng Y."/>
            <person name="Parks D.H."/>
            <person name="Jiang X."/>
            <person name="Yin X."/>
            <person name="Woodcroft B.J."/>
            <person name="Tyson G.W."/>
            <person name="Hugenholtz P."/>
            <person name="Polz M.F."/>
            <person name="Zhang T."/>
        </authorList>
    </citation>
    <scope>NUCLEOTIDE SEQUENCE</scope>
    <source>
        <strain evidence="7">HKST-UBA79</strain>
    </source>
</reference>
<organism evidence="7 8">
    <name type="scientific">candidate division WWE3 bacterium</name>
    <dbReference type="NCBI Taxonomy" id="2053526"/>
    <lineage>
        <taxon>Bacteria</taxon>
        <taxon>Katanobacteria</taxon>
    </lineage>
</organism>
<keyword evidence="3" id="KW-0133">Cell shape</keyword>
<name>A0A955EC75_UNCKA</name>
<keyword evidence="4" id="KW-0573">Peptidoglycan synthesis</keyword>
<dbReference type="EMBL" id="JAGQNX010000057">
    <property type="protein sequence ID" value="MCA9308262.1"/>
    <property type="molecule type" value="Genomic_DNA"/>
</dbReference>
<dbReference type="Pfam" id="PF02388">
    <property type="entry name" value="FemAB"/>
    <property type="match status" value="1"/>
</dbReference>
<evidence type="ECO:0000256" key="5">
    <source>
        <dbReference type="ARBA" id="ARBA00023315"/>
    </source>
</evidence>
<dbReference type="GO" id="GO:0008360">
    <property type="term" value="P:regulation of cell shape"/>
    <property type="evidence" value="ECO:0007669"/>
    <property type="project" value="UniProtKB-KW"/>
</dbReference>
<dbReference type="InterPro" id="IPR016181">
    <property type="entry name" value="Acyl_CoA_acyltransferase"/>
</dbReference>
<proteinExistence type="inferred from homology"/>
<evidence type="ECO:0000256" key="6">
    <source>
        <dbReference type="ARBA" id="ARBA00023316"/>
    </source>
</evidence>
<sequence>MKKIKADNPFIDVDVRQSQAWAEYLKYLDWKVAEVDGIHFATYKYAGISFTKLQRPTSLNKEQLEEIINVSKTHGSTILKVEPNVNQDVSMWEELKFKSSVTPLLPTKTMLIDLKESQENLWAKISKSFKYSINRGYREGTKLVCIANPKKEDLVKFHEILKETATSKKLQIEPLEQLITLCNIFKNNVYLTMTYSKENKQPTAGCLLIANQSNVWIMHGATSDFGRKTKDGYVLYWETILYLKKLGYKYLDLEGLLDERIQNTTKNWGGFSHFKERLGGEVIYYPLPYIKYKSKLLNFLADKVPTAM</sequence>
<dbReference type="PANTHER" id="PTHR36174">
    <property type="entry name" value="LIPID II:GLYCINE GLYCYLTRANSFERASE"/>
    <property type="match status" value="1"/>
</dbReference>
<reference evidence="7" key="1">
    <citation type="submission" date="2020-04" db="EMBL/GenBank/DDBJ databases">
        <authorList>
            <person name="Zhang T."/>
        </authorList>
    </citation>
    <scope>NUCLEOTIDE SEQUENCE</scope>
    <source>
        <strain evidence="7">HKST-UBA79</strain>
    </source>
</reference>
<evidence type="ECO:0000256" key="3">
    <source>
        <dbReference type="ARBA" id="ARBA00022960"/>
    </source>
</evidence>
<evidence type="ECO:0000256" key="1">
    <source>
        <dbReference type="ARBA" id="ARBA00009943"/>
    </source>
</evidence>
<dbReference type="GO" id="GO:0009252">
    <property type="term" value="P:peptidoglycan biosynthetic process"/>
    <property type="evidence" value="ECO:0007669"/>
    <property type="project" value="UniProtKB-KW"/>
</dbReference>
<dbReference type="GO" id="GO:0071555">
    <property type="term" value="P:cell wall organization"/>
    <property type="evidence" value="ECO:0007669"/>
    <property type="project" value="UniProtKB-KW"/>
</dbReference>
<dbReference type="InterPro" id="IPR003447">
    <property type="entry name" value="FEMABX"/>
</dbReference>
<accession>A0A955EC75</accession>
<dbReference type="GO" id="GO:0016755">
    <property type="term" value="F:aminoacyltransferase activity"/>
    <property type="evidence" value="ECO:0007669"/>
    <property type="project" value="InterPro"/>
</dbReference>
<evidence type="ECO:0000256" key="2">
    <source>
        <dbReference type="ARBA" id="ARBA00022679"/>
    </source>
</evidence>
<dbReference type="PROSITE" id="PS51191">
    <property type="entry name" value="FEMABX"/>
    <property type="match status" value="1"/>
</dbReference>
<protein>
    <submittedName>
        <fullName evidence="7">Peptidoglycan bridge formation glycyltransferase FemA/FemB family protein</fullName>
    </submittedName>
</protein>
<dbReference type="InterPro" id="IPR050644">
    <property type="entry name" value="PG_Glycine_Bridge_Synth"/>
</dbReference>
<dbReference type="PANTHER" id="PTHR36174:SF1">
    <property type="entry name" value="LIPID II:GLYCINE GLYCYLTRANSFERASE"/>
    <property type="match status" value="1"/>
</dbReference>
<evidence type="ECO:0000256" key="4">
    <source>
        <dbReference type="ARBA" id="ARBA00022984"/>
    </source>
</evidence>
<dbReference type="Gene3D" id="3.40.630.30">
    <property type="match status" value="1"/>
</dbReference>
<comment type="similarity">
    <text evidence="1">Belongs to the FemABX family.</text>
</comment>